<protein>
    <submittedName>
        <fullName evidence="1">Uncharacterized protein</fullName>
    </submittedName>
</protein>
<proteinExistence type="predicted"/>
<reference evidence="1" key="1">
    <citation type="journal article" date="2014" name="PLoS Genet.">
        <title>The Genome of Spironucleus salmonicida Highlights a Fish Pathogen Adapted to Fluctuating Environments.</title>
        <authorList>
            <person name="Xu F."/>
            <person name="Jerlstrom-Hultqvist J."/>
            <person name="Einarsson E."/>
            <person name="Astvaldsson A."/>
            <person name="Svard S.G."/>
            <person name="Andersson J.O."/>
        </authorList>
    </citation>
    <scope>NUCLEOTIDE SEQUENCE</scope>
</reference>
<sequence>MDAERARSGQLEEHEIDAMNTTSVYIDLGCRQEKGVNNVKHWSGEIYYAA</sequence>
<dbReference type="AlphaFoldDB" id="V6LUV0"/>
<evidence type="ECO:0000313" key="1">
    <source>
        <dbReference type="EMBL" id="EST48350.1"/>
    </source>
</evidence>
<accession>V6LUV0</accession>
<gene>
    <name evidence="1" type="ORF">SS50377_11485</name>
</gene>
<name>V6LUV0_9EUKA</name>
<dbReference type="EMBL" id="KI545992">
    <property type="protein sequence ID" value="EST48350.1"/>
    <property type="molecule type" value="Genomic_DNA"/>
</dbReference>
<organism evidence="1">
    <name type="scientific">Spironucleus salmonicida</name>
    <dbReference type="NCBI Taxonomy" id="348837"/>
    <lineage>
        <taxon>Eukaryota</taxon>
        <taxon>Metamonada</taxon>
        <taxon>Diplomonadida</taxon>
        <taxon>Hexamitidae</taxon>
        <taxon>Hexamitinae</taxon>
        <taxon>Spironucleus</taxon>
    </lineage>
</organism>